<evidence type="ECO:0000256" key="4">
    <source>
        <dbReference type="ARBA" id="ARBA00022801"/>
    </source>
</evidence>
<keyword evidence="3" id="KW-0255">Endonuclease</keyword>
<dbReference type="SUPFAM" id="SSF48537">
    <property type="entry name" value="Phospholipase C/P1 nuclease"/>
    <property type="match status" value="1"/>
</dbReference>
<dbReference type="InterPro" id="IPR003154">
    <property type="entry name" value="S1/P1nuclease"/>
</dbReference>
<dbReference type="Proteomes" id="UP000219494">
    <property type="component" value="Unassembled WGS sequence"/>
</dbReference>
<evidence type="ECO:0000313" key="9">
    <source>
        <dbReference type="Proteomes" id="UP000219494"/>
    </source>
</evidence>
<evidence type="ECO:0000256" key="7">
    <source>
        <dbReference type="SAM" id="SignalP"/>
    </source>
</evidence>
<dbReference type="GO" id="GO:0004519">
    <property type="term" value="F:endonuclease activity"/>
    <property type="evidence" value="ECO:0007669"/>
    <property type="project" value="UniProtKB-KW"/>
</dbReference>
<evidence type="ECO:0000313" key="8">
    <source>
        <dbReference type="EMBL" id="SOB86703.1"/>
    </source>
</evidence>
<dbReference type="EMBL" id="OBMI01000002">
    <property type="protein sequence ID" value="SOB86703.1"/>
    <property type="molecule type" value="Genomic_DNA"/>
</dbReference>
<feature type="signal peptide" evidence="7">
    <location>
        <begin position="1"/>
        <end position="43"/>
    </location>
</feature>
<keyword evidence="4" id="KW-0378">Hydrolase</keyword>
<accession>A0A285QXR9</accession>
<gene>
    <name evidence="8" type="ORF">SAMN06297144_1811</name>
</gene>
<keyword evidence="9" id="KW-1185">Reference proteome</keyword>
<reference evidence="8 9" key="1">
    <citation type="submission" date="2017-07" db="EMBL/GenBank/DDBJ databases">
        <authorList>
            <person name="Sun Z.S."/>
            <person name="Albrecht U."/>
            <person name="Echele G."/>
            <person name="Lee C.C."/>
        </authorList>
    </citation>
    <scope>NUCLEOTIDE SEQUENCE [LARGE SCALE GENOMIC DNA]</scope>
    <source>
        <strain evidence="8 9">CGMCC 1.12672</strain>
    </source>
</reference>
<dbReference type="PANTHER" id="PTHR33146:SF26">
    <property type="entry name" value="ENDONUCLEASE 4"/>
    <property type="match status" value="1"/>
</dbReference>
<keyword evidence="7" id="KW-0732">Signal</keyword>
<dbReference type="Pfam" id="PF02265">
    <property type="entry name" value="S1-P1_nuclease"/>
    <property type="match status" value="1"/>
</dbReference>
<dbReference type="CDD" id="cd11010">
    <property type="entry name" value="S1-P1_nuclease"/>
    <property type="match status" value="1"/>
</dbReference>
<keyword evidence="2" id="KW-0479">Metal-binding</keyword>
<evidence type="ECO:0000256" key="3">
    <source>
        <dbReference type="ARBA" id="ARBA00022759"/>
    </source>
</evidence>
<evidence type="ECO:0000256" key="5">
    <source>
        <dbReference type="ARBA" id="ARBA00023157"/>
    </source>
</evidence>
<keyword evidence="1" id="KW-0540">Nuclease</keyword>
<feature type="chain" id="PRO_5013012898" evidence="7">
    <location>
        <begin position="44"/>
        <end position="301"/>
    </location>
</feature>
<sequence>MTLPPSEAPFPRSTWRGNGAAVFRKLFPLVALAAALIAAPAQAYWEYGHETVAAIAYRNVTPATRAKIDALLRQQRLLETPTCPARTIEQASVWADCVKPLGERFSYAYSWHYQNVDVCKPFDLKAACKDGNCVSAQIERDVKLLQRKDVPAREKVQALAFLIHFVGDLHQPLHAGDRGDLGGNRAKADYGIYAPERFNLHSIWDGPLAERAISTPPALVRVYTSAERAAVQGGTVEDWSRESWAVAKAQVYAPALGDPCGPAPARAKLDAATIARLVEPAREQVMKGGLRLARLLDEALG</sequence>
<dbReference type="InterPro" id="IPR008947">
    <property type="entry name" value="PLipase_C/P1_nuclease_dom_sf"/>
</dbReference>
<keyword evidence="6" id="KW-0325">Glycoprotein</keyword>
<organism evidence="8 9">
    <name type="scientific">Sphingomonas guangdongensis</name>
    <dbReference type="NCBI Taxonomy" id="1141890"/>
    <lineage>
        <taxon>Bacteria</taxon>
        <taxon>Pseudomonadati</taxon>
        <taxon>Pseudomonadota</taxon>
        <taxon>Alphaproteobacteria</taxon>
        <taxon>Sphingomonadales</taxon>
        <taxon>Sphingomonadaceae</taxon>
        <taxon>Sphingomonas</taxon>
    </lineage>
</organism>
<evidence type="ECO:0000256" key="2">
    <source>
        <dbReference type="ARBA" id="ARBA00022723"/>
    </source>
</evidence>
<name>A0A285QXR9_9SPHN</name>
<dbReference type="GO" id="GO:0016788">
    <property type="term" value="F:hydrolase activity, acting on ester bonds"/>
    <property type="evidence" value="ECO:0007669"/>
    <property type="project" value="InterPro"/>
</dbReference>
<dbReference type="GO" id="GO:0006308">
    <property type="term" value="P:DNA catabolic process"/>
    <property type="evidence" value="ECO:0007669"/>
    <property type="project" value="InterPro"/>
</dbReference>
<keyword evidence="5" id="KW-1015">Disulfide bond</keyword>
<dbReference type="GO" id="GO:0003676">
    <property type="term" value="F:nucleic acid binding"/>
    <property type="evidence" value="ECO:0007669"/>
    <property type="project" value="InterPro"/>
</dbReference>
<protein>
    <submittedName>
        <fullName evidence="8">S1/P1 Nuclease</fullName>
    </submittedName>
</protein>
<proteinExistence type="predicted"/>
<evidence type="ECO:0000256" key="1">
    <source>
        <dbReference type="ARBA" id="ARBA00022722"/>
    </source>
</evidence>
<dbReference type="AlphaFoldDB" id="A0A285QXR9"/>
<dbReference type="GO" id="GO:0046872">
    <property type="term" value="F:metal ion binding"/>
    <property type="evidence" value="ECO:0007669"/>
    <property type="project" value="UniProtKB-KW"/>
</dbReference>
<dbReference type="PANTHER" id="PTHR33146">
    <property type="entry name" value="ENDONUCLEASE 4"/>
    <property type="match status" value="1"/>
</dbReference>
<dbReference type="Gene3D" id="1.10.575.10">
    <property type="entry name" value="P1 Nuclease"/>
    <property type="match status" value="1"/>
</dbReference>
<evidence type="ECO:0000256" key="6">
    <source>
        <dbReference type="ARBA" id="ARBA00023180"/>
    </source>
</evidence>